<sequence length="103" mass="11502">MRNRKDVAVAHKRTCTTSLLKASACGGYDLRHCQQLVEASPASPCDRSTRKNHEFIQSIRTDPVLAHRIGVLMSESKPNQRFAESCIALLHLDKREVDGESGR</sequence>
<dbReference type="EMBL" id="CAJNNV010013557">
    <property type="protein sequence ID" value="CAE8601793.1"/>
    <property type="molecule type" value="Genomic_DNA"/>
</dbReference>
<dbReference type="Proteomes" id="UP000654075">
    <property type="component" value="Unassembled WGS sequence"/>
</dbReference>
<protein>
    <submittedName>
        <fullName evidence="1">Uncharacterized protein</fullName>
    </submittedName>
</protein>
<evidence type="ECO:0000313" key="1">
    <source>
        <dbReference type="EMBL" id="CAE8601793.1"/>
    </source>
</evidence>
<dbReference type="AlphaFoldDB" id="A0A813ENB5"/>
<organism evidence="1 2">
    <name type="scientific">Polarella glacialis</name>
    <name type="common">Dinoflagellate</name>
    <dbReference type="NCBI Taxonomy" id="89957"/>
    <lineage>
        <taxon>Eukaryota</taxon>
        <taxon>Sar</taxon>
        <taxon>Alveolata</taxon>
        <taxon>Dinophyceae</taxon>
        <taxon>Suessiales</taxon>
        <taxon>Suessiaceae</taxon>
        <taxon>Polarella</taxon>
    </lineage>
</organism>
<keyword evidence="2" id="KW-1185">Reference proteome</keyword>
<name>A0A813ENB5_POLGL</name>
<evidence type="ECO:0000313" key="2">
    <source>
        <dbReference type="Proteomes" id="UP000654075"/>
    </source>
</evidence>
<proteinExistence type="predicted"/>
<accession>A0A813ENB5</accession>
<gene>
    <name evidence="1" type="ORF">PGLA1383_LOCUS20070</name>
</gene>
<reference evidence="1" key="1">
    <citation type="submission" date="2021-02" db="EMBL/GenBank/DDBJ databases">
        <authorList>
            <person name="Dougan E. K."/>
            <person name="Rhodes N."/>
            <person name="Thang M."/>
            <person name="Chan C."/>
        </authorList>
    </citation>
    <scope>NUCLEOTIDE SEQUENCE</scope>
</reference>
<comment type="caution">
    <text evidence="1">The sequence shown here is derived from an EMBL/GenBank/DDBJ whole genome shotgun (WGS) entry which is preliminary data.</text>
</comment>